<evidence type="ECO:0000259" key="1">
    <source>
        <dbReference type="Pfam" id="PF13699"/>
    </source>
</evidence>
<dbReference type="OrthoDB" id="292792at2"/>
<evidence type="ECO:0000313" key="3">
    <source>
        <dbReference type="Proteomes" id="UP000319732"/>
    </source>
</evidence>
<dbReference type="AlphaFoldDB" id="A0A545T8H3"/>
<dbReference type="Pfam" id="PF13699">
    <property type="entry name" value="eCIS_core"/>
    <property type="match status" value="1"/>
</dbReference>
<dbReference type="InterPro" id="IPR025295">
    <property type="entry name" value="eCIS_core_dom"/>
</dbReference>
<dbReference type="Proteomes" id="UP000319732">
    <property type="component" value="Unassembled WGS sequence"/>
</dbReference>
<keyword evidence="3" id="KW-1185">Reference proteome</keyword>
<name>A0A545T8H3_9GAMM</name>
<sequence>MQELSGYYNHSATPYPTPLFTTRLNNVTADEGRPLPGDMREVMEAIFGIDLSDIRLHRDDLPGLLGVKAFAVGRDIVVVPECQLDSPEGWHILGHELTHVVQQGMGLLDHIPDDRAHLHIDWLLETEAELIGSYAAQISDSRTLPKSPVYLSSPITRSSSRTIQCLMSLEDFKTATNAAGKRNKITAVQNELQAFHTLDSKEPKDYTAILKQLRKLYESCKTYHKERPGSNRKAGVDRLMREIGFEEVVLTSLAKYHTAGDELEKWDYLDECMARYQKIRGRSEFTRKLLGPELDALMTKYSSIKATDLTTAIVKKDIEALKAAAKRTDIPDILKSCITEVTAPNNLKNLDMTIWMPGAKYNTVRDKSLQKYTLKHTLAQGRGKNFRLGSLLHELTHVSIAETYSNSVLMLAIGSEATDTEILNEARLRKSHIGALKEAIKTTSDQDLVPFLKKEMTDKANYPVSGKLITYLSNFKTKMPEVEHKRLSALARSGLDSELIEYDTVINQMMMWCYLYNVDPENKVYKLLKTYARVAYDRRAAYRNGVRSIGNRRHSF</sequence>
<accession>A0A545T8H3</accession>
<organism evidence="2 3">
    <name type="scientific">Exilibacterium tricleocarpae</name>
    <dbReference type="NCBI Taxonomy" id="2591008"/>
    <lineage>
        <taxon>Bacteria</taxon>
        <taxon>Pseudomonadati</taxon>
        <taxon>Pseudomonadota</taxon>
        <taxon>Gammaproteobacteria</taxon>
        <taxon>Cellvibrionales</taxon>
        <taxon>Cellvibrionaceae</taxon>
        <taxon>Exilibacterium</taxon>
    </lineage>
</organism>
<evidence type="ECO:0000313" key="2">
    <source>
        <dbReference type="EMBL" id="TQV73514.1"/>
    </source>
</evidence>
<feature type="domain" description="eCIS core" evidence="1">
    <location>
        <begin position="34"/>
        <end position="105"/>
    </location>
</feature>
<protein>
    <submittedName>
        <fullName evidence="2">DUF4157 domain-containing protein</fullName>
    </submittedName>
</protein>
<reference evidence="2 3" key="1">
    <citation type="submission" date="2019-06" db="EMBL/GenBank/DDBJ databases">
        <title>Whole genome sequence for Cellvibrionaceae sp. R142.</title>
        <authorList>
            <person name="Wang G."/>
        </authorList>
    </citation>
    <scope>NUCLEOTIDE SEQUENCE [LARGE SCALE GENOMIC DNA]</scope>
    <source>
        <strain evidence="2 3">R142</strain>
    </source>
</reference>
<dbReference type="EMBL" id="VHSG01000018">
    <property type="protein sequence ID" value="TQV73514.1"/>
    <property type="molecule type" value="Genomic_DNA"/>
</dbReference>
<dbReference type="RefSeq" id="WP_142905643.1">
    <property type="nucleotide sequence ID" value="NZ_ML660097.1"/>
</dbReference>
<proteinExistence type="predicted"/>
<gene>
    <name evidence="2" type="ORF">FKG94_17615</name>
</gene>
<comment type="caution">
    <text evidence="2">The sequence shown here is derived from an EMBL/GenBank/DDBJ whole genome shotgun (WGS) entry which is preliminary data.</text>
</comment>